<dbReference type="OrthoDB" id="1493774at2"/>
<dbReference type="Pfam" id="PF05751">
    <property type="entry name" value="FixH"/>
    <property type="match status" value="1"/>
</dbReference>
<dbReference type="Proteomes" id="UP000219193">
    <property type="component" value="Unassembled WGS sequence"/>
</dbReference>
<reference evidence="3" key="1">
    <citation type="submission" date="2017-09" db="EMBL/GenBank/DDBJ databases">
        <authorList>
            <person name="Varghese N."/>
            <person name="Submissions S."/>
        </authorList>
    </citation>
    <scope>NUCLEOTIDE SEQUENCE [LARGE SCALE GENOMIC DNA]</scope>
    <source>
        <strain evidence="3">CGMCC 1.12641</strain>
    </source>
</reference>
<keyword evidence="1" id="KW-0472">Membrane</keyword>
<evidence type="ECO:0000313" key="2">
    <source>
        <dbReference type="EMBL" id="SOC79765.1"/>
    </source>
</evidence>
<dbReference type="RefSeq" id="WP_097055474.1">
    <property type="nucleotide sequence ID" value="NZ_OCMF01000001.1"/>
</dbReference>
<proteinExistence type="predicted"/>
<sequence length="148" mass="17240">MKISWGTAIVMAIVSFISFIMFFVITMSTDEAYSHDLVVEEYYKTEITFQDQLDKTQNATLLSENIQLEKTSEGMVITFPEELEFSKIKGNVFLYRPSNKQLDFEIPLSLSSNQLLVPDKNLLGGRWNIIIDWTYGEEAYYFKEDINY</sequence>
<gene>
    <name evidence="2" type="ORF">SAMN06296241_1299</name>
</gene>
<name>A0A285X374_9FLAO</name>
<accession>A0A285X374</accession>
<keyword evidence="1" id="KW-1133">Transmembrane helix</keyword>
<organism evidence="2 3">
    <name type="scientific">Salinimicrobium sediminis</name>
    <dbReference type="NCBI Taxonomy" id="1343891"/>
    <lineage>
        <taxon>Bacteria</taxon>
        <taxon>Pseudomonadati</taxon>
        <taxon>Bacteroidota</taxon>
        <taxon>Flavobacteriia</taxon>
        <taxon>Flavobacteriales</taxon>
        <taxon>Flavobacteriaceae</taxon>
        <taxon>Salinimicrobium</taxon>
    </lineage>
</organism>
<evidence type="ECO:0000256" key="1">
    <source>
        <dbReference type="SAM" id="Phobius"/>
    </source>
</evidence>
<evidence type="ECO:0000313" key="3">
    <source>
        <dbReference type="Proteomes" id="UP000219193"/>
    </source>
</evidence>
<dbReference type="EMBL" id="OCMF01000001">
    <property type="protein sequence ID" value="SOC79765.1"/>
    <property type="molecule type" value="Genomic_DNA"/>
</dbReference>
<keyword evidence="1" id="KW-0812">Transmembrane</keyword>
<feature type="transmembrane region" description="Helical" evidence="1">
    <location>
        <begin position="6"/>
        <end position="25"/>
    </location>
</feature>
<keyword evidence="3" id="KW-1185">Reference proteome</keyword>
<protein>
    <submittedName>
        <fullName evidence="2">FixH protein</fullName>
    </submittedName>
</protein>
<dbReference type="InterPro" id="IPR008620">
    <property type="entry name" value="FixH"/>
</dbReference>
<dbReference type="AlphaFoldDB" id="A0A285X374"/>